<comment type="caution">
    <text evidence="1">The sequence shown here is derived from an EMBL/GenBank/DDBJ whole genome shotgun (WGS) entry which is preliminary data.</text>
</comment>
<protein>
    <submittedName>
        <fullName evidence="1">Adenylate kinase 8</fullName>
    </submittedName>
</protein>
<dbReference type="OrthoDB" id="6428631at2759"/>
<proteinExistence type="predicted"/>
<organism evidence="1 2">
    <name type="scientific">Araneus ventricosus</name>
    <name type="common">Orbweaver spider</name>
    <name type="synonym">Epeira ventricosa</name>
    <dbReference type="NCBI Taxonomy" id="182803"/>
    <lineage>
        <taxon>Eukaryota</taxon>
        <taxon>Metazoa</taxon>
        <taxon>Ecdysozoa</taxon>
        <taxon>Arthropoda</taxon>
        <taxon>Chelicerata</taxon>
        <taxon>Arachnida</taxon>
        <taxon>Araneae</taxon>
        <taxon>Araneomorphae</taxon>
        <taxon>Entelegynae</taxon>
        <taxon>Araneoidea</taxon>
        <taxon>Araneidae</taxon>
        <taxon>Araneus</taxon>
    </lineage>
</organism>
<dbReference type="AlphaFoldDB" id="A0A4Y2RG78"/>
<accession>A0A4Y2RG78</accession>
<keyword evidence="2" id="KW-1185">Reference proteome</keyword>
<dbReference type="InterPro" id="IPR027417">
    <property type="entry name" value="P-loop_NTPase"/>
</dbReference>
<dbReference type="Proteomes" id="UP000499080">
    <property type="component" value="Unassembled WGS sequence"/>
</dbReference>
<evidence type="ECO:0000313" key="1">
    <source>
        <dbReference type="EMBL" id="GBN74802.1"/>
    </source>
</evidence>
<keyword evidence="1" id="KW-0808">Transferase</keyword>
<dbReference type="Gene3D" id="3.40.50.300">
    <property type="entry name" value="P-loop containing nucleotide triphosphate hydrolases"/>
    <property type="match status" value="1"/>
</dbReference>
<dbReference type="SUPFAM" id="SSF52540">
    <property type="entry name" value="P-loop containing nucleoside triphosphate hydrolases"/>
    <property type="match status" value="1"/>
</dbReference>
<name>A0A4Y2RG78_ARAVE</name>
<dbReference type="GO" id="GO:0016301">
    <property type="term" value="F:kinase activity"/>
    <property type="evidence" value="ECO:0007669"/>
    <property type="project" value="UniProtKB-KW"/>
</dbReference>
<sequence length="242" mass="26916">MAIQAGKSITSCPQLVSVPLTGLERMLSSSLYMDLSLPTSKGFTCLTAIIAVMVELARHFTMPRIPRVYVLGPPTVDRKLVCAALASKLNLVYLTQQSLNPQEEATDGSEGCSQLSCSEWAKLMKERVEQPDCVKNGWLMEAFPKTRRQAFALRKAGVFPTHIVVIDDPVISQRVTLRSCPEISDILSEEGLQEMLDYLGQVDLILDLHAKSYAKKFRIGYHEDVEKSLEKGLCSNFCSFIL</sequence>
<dbReference type="EMBL" id="BGPR01016990">
    <property type="protein sequence ID" value="GBN74802.1"/>
    <property type="molecule type" value="Genomic_DNA"/>
</dbReference>
<reference evidence="1 2" key="1">
    <citation type="journal article" date="2019" name="Sci. Rep.">
        <title>Orb-weaving spider Araneus ventricosus genome elucidates the spidroin gene catalogue.</title>
        <authorList>
            <person name="Kono N."/>
            <person name="Nakamura H."/>
            <person name="Ohtoshi R."/>
            <person name="Moran D.A.P."/>
            <person name="Shinohara A."/>
            <person name="Yoshida Y."/>
            <person name="Fujiwara M."/>
            <person name="Mori M."/>
            <person name="Tomita M."/>
            <person name="Arakawa K."/>
        </authorList>
    </citation>
    <scope>NUCLEOTIDE SEQUENCE [LARGE SCALE GENOMIC DNA]</scope>
</reference>
<keyword evidence="1" id="KW-0418">Kinase</keyword>
<gene>
    <name evidence="1" type="primary">ak8</name>
    <name evidence="1" type="ORF">AVEN_119429_1</name>
</gene>
<evidence type="ECO:0000313" key="2">
    <source>
        <dbReference type="Proteomes" id="UP000499080"/>
    </source>
</evidence>